<protein>
    <submittedName>
        <fullName evidence="1">Uncharacterized protein</fullName>
    </submittedName>
</protein>
<dbReference type="AlphaFoldDB" id="A0A2A6ZDA4"/>
<accession>A0A2A6ZDA4</accession>
<name>A0A2A6ZDA4_9FIRM</name>
<evidence type="ECO:0000313" key="2">
    <source>
        <dbReference type="Proteomes" id="UP000220752"/>
    </source>
</evidence>
<comment type="caution">
    <text evidence="1">The sequence shown here is derived from an EMBL/GenBank/DDBJ whole genome shotgun (WGS) entry which is preliminary data.</text>
</comment>
<keyword evidence="2" id="KW-1185">Reference proteome</keyword>
<dbReference type="EMBL" id="NMTQ01000020">
    <property type="protein sequence ID" value="PDX59304.1"/>
    <property type="molecule type" value="Genomic_DNA"/>
</dbReference>
<dbReference type="RefSeq" id="WP_097776957.1">
    <property type="nucleotide sequence ID" value="NZ_CABMES010000004.1"/>
</dbReference>
<gene>
    <name evidence="1" type="ORF">CGS46_04860</name>
</gene>
<evidence type="ECO:0000313" key="1">
    <source>
        <dbReference type="EMBL" id="PDX59304.1"/>
    </source>
</evidence>
<dbReference type="Proteomes" id="UP000220752">
    <property type="component" value="Unassembled WGS sequence"/>
</dbReference>
<organism evidence="1 2">
    <name type="scientific">Faecalibacterium langellae</name>
    <dbReference type="NCBI Taxonomy" id="3435293"/>
    <lineage>
        <taxon>Bacteria</taxon>
        <taxon>Bacillati</taxon>
        <taxon>Bacillota</taxon>
        <taxon>Clostridia</taxon>
        <taxon>Eubacteriales</taxon>
        <taxon>Oscillospiraceae</taxon>
        <taxon>Faecalibacterium</taxon>
    </lineage>
</organism>
<sequence length="127" mass="14165">MKKASNIWVRRGLLLHRLHGQELALALLLKQKPMSAPQICSSLLEKEIRFDRKKIGKLLADLEWWGVVSNDSGVYSCQCAVLDNCQERYNESQLIDLIGLTQNTVNGQSFYSSMPPMSVSSRGPSGA</sequence>
<proteinExistence type="predicted"/>
<reference evidence="1 2" key="1">
    <citation type="journal article" date="2017" name="Front. Microbiol.">
        <title>New Insights into the Diversity of the Genus Faecalibacterium.</title>
        <authorList>
            <person name="Benevides L."/>
            <person name="Burman S."/>
            <person name="Martin R."/>
            <person name="Robert V."/>
            <person name="Thomas M."/>
            <person name="Miquel S."/>
            <person name="Chain F."/>
            <person name="Sokol H."/>
            <person name="Bermudez-Humaran L.G."/>
            <person name="Morrison M."/>
            <person name="Langella P."/>
            <person name="Azevedo V.A."/>
            <person name="Chatel J.M."/>
            <person name="Soares S."/>
        </authorList>
    </citation>
    <scope>NUCLEOTIDE SEQUENCE [LARGE SCALE GENOMIC DNA]</scope>
    <source>
        <strain evidence="2">CNCM I-4540</strain>
    </source>
</reference>